<dbReference type="EMBL" id="OOGT01000056">
    <property type="protein sequence ID" value="SPL70381.1"/>
    <property type="molecule type" value="Genomic_DNA"/>
</dbReference>
<keyword evidence="1" id="KW-1134">Transmembrane beta strand</keyword>
<keyword evidence="4" id="KW-0732">Signal</keyword>
<keyword evidence="1" id="KW-0472">Membrane</keyword>
<dbReference type="Gene3D" id="2.40.160.50">
    <property type="entry name" value="membrane protein fhac: a member of the omp85/tpsb transporter family"/>
    <property type="match status" value="1"/>
</dbReference>
<dbReference type="InterPro" id="IPR051544">
    <property type="entry name" value="TPS_OM_transporter"/>
</dbReference>
<evidence type="ECO:0000256" key="4">
    <source>
        <dbReference type="SAM" id="SignalP"/>
    </source>
</evidence>
<feature type="domain" description="Haemolysin activator HlyB C-terminal" evidence="5">
    <location>
        <begin position="188"/>
        <end position="504"/>
    </location>
</feature>
<evidence type="ECO:0000256" key="2">
    <source>
        <dbReference type="ARBA" id="ARBA00022692"/>
    </source>
</evidence>
<evidence type="ECO:0000256" key="3">
    <source>
        <dbReference type="ARBA" id="ARBA00023237"/>
    </source>
</evidence>
<dbReference type="InterPro" id="IPR005565">
    <property type="entry name" value="Hemolysn_activator_HlyB_C"/>
</dbReference>
<gene>
    <name evidence="7" type="primary">hxuB</name>
    <name evidence="7" type="ORF">KPC_1559</name>
</gene>
<dbReference type="GO" id="GO:0046819">
    <property type="term" value="P:protein secretion by the type V secretion system"/>
    <property type="evidence" value="ECO:0007669"/>
    <property type="project" value="TreeGrafter"/>
</dbReference>
<dbReference type="Pfam" id="PF03865">
    <property type="entry name" value="ShlB"/>
    <property type="match status" value="1"/>
</dbReference>
<dbReference type="GO" id="GO:0008320">
    <property type="term" value="F:protein transmembrane transporter activity"/>
    <property type="evidence" value="ECO:0007669"/>
    <property type="project" value="TreeGrafter"/>
</dbReference>
<keyword evidence="2" id="KW-0812">Transmembrane</keyword>
<dbReference type="InterPro" id="IPR013686">
    <property type="entry name" value="Polypept-transport_assoc_ShlB"/>
</dbReference>
<dbReference type="Proteomes" id="UP000245974">
    <property type="component" value="Unassembled WGS sequence"/>
</dbReference>
<evidence type="ECO:0000313" key="7">
    <source>
        <dbReference type="EMBL" id="SPL70381.1"/>
    </source>
</evidence>
<dbReference type="PANTHER" id="PTHR34597:SF6">
    <property type="entry name" value="BLR6126 PROTEIN"/>
    <property type="match status" value="1"/>
</dbReference>
<dbReference type="OrthoDB" id="5664954at2"/>
<proteinExistence type="predicted"/>
<feature type="chain" id="PRO_5015606953" evidence="4">
    <location>
        <begin position="28"/>
        <end position="542"/>
    </location>
</feature>
<keyword evidence="3" id="KW-0998">Cell outer membrane</keyword>
<dbReference type="Gene3D" id="3.10.20.310">
    <property type="entry name" value="membrane protein fhac"/>
    <property type="match status" value="1"/>
</dbReference>
<accession>A0A2U3MYA7</accession>
<feature type="signal peptide" evidence="4">
    <location>
        <begin position="1"/>
        <end position="27"/>
    </location>
</feature>
<keyword evidence="8" id="KW-1185">Reference proteome</keyword>
<evidence type="ECO:0000256" key="1">
    <source>
        <dbReference type="ARBA" id="ARBA00022452"/>
    </source>
</evidence>
<name>A0A2U3MYA7_9GAMM</name>
<evidence type="ECO:0000259" key="6">
    <source>
        <dbReference type="Pfam" id="PF08479"/>
    </source>
</evidence>
<dbReference type="GO" id="GO:0098046">
    <property type="term" value="C:type V protein secretion system complex"/>
    <property type="evidence" value="ECO:0007669"/>
    <property type="project" value="TreeGrafter"/>
</dbReference>
<protein>
    <submittedName>
        <fullName evidence="7">Heme/hemopexin transporter protein HuxB</fullName>
    </submittedName>
</protein>
<organism evidence="7 8">
    <name type="scientific">Acinetobacter stercoris</name>
    <dbReference type="NCBI Taxonomy" id="2126983"/>
    <lineage>
        <taxon>Bacteria</taxon>
        <taxon>Pseudomonadati</taxon>
        <taxon>Pseudomonadota</taxon>
        <taxon>Gammaproteobacteria</taxon>
        <taxon>Moraxellales</taxon>
        <taxon>Moraxellaceae</taxon>
        <taxon>Acinetobacter</taxon>
    </lineage>
</organism>
<reference evidence="8" key="1">
    <citation type="submission" date="2018-03" db="EMBL/GenBank/DDBJ databases">
        <authorList>
            <person name="Blom J."/>
        </authorList>
    </citation>
    <scope>NUCLEOTIDE SEQUENCE [LARGE SCALE GENOMIC DNA]</scope>
    <source>
        <strain evidence="8">KPC-SM-21</strain>
    </source>
</reference>
<dbReference type="AlphaFoldDB" id="A0A2U3MYA7"/>
<dbReference type="PANTHER" id="PTHR34597">
    <property type="entry name" value="SLR1661 PROTEIN"/>
    <property type="match status" value="1"/>
</dbReference>
<dbReference type="InParanoid" id="A0A2U3MYA7"/>
<evidence type="ECO:0000259" key="5">
    <source>
        <dbReference type="Pfam" id="PF03865"/>
    </source>
</evidence>
<feature type="domain" description="Polypeptide-transport-associated ShlB-type" evidence="6">
    <location>
        <begin position="51"/>
        <end position="123"/>
    </location>
</feature>
<dbReference type="Pfam" id="PF08479">
    <property type="entry name" value="POTRA_2"/>
    <property type="match status" value="1"/>
</dbReference>
<evidence type="ECO:0000313" key="8">
    <source>
        <dbReference type="Proteomes" id="UP000245974"/>
    </source>
</evidence>
<sequence length="542" mass="59984">MFYRRNTCICICLLSVIIIFPVSKVYAEEMQANPPDNKANTDGAGFNKLDIYEYLVKGNTVLTEEDIEGAIYPYLGQDKSPDDVDNARSALEKLYQDKGYKTVQVLIPKQTVKNGVVNLQVMERRVGQLSVKGAKYTSVDRIKEQAPSFAEGNVPNFNEVNKDLITLNKSPDRRVSPALSSGSAPDTIDVALAVDEDLPIHGSLELNNRQSVGTTELRTSANVSYNNLWQRGHTISLSYQIAPQNIDDSQVIYGSYLAPIEDTRYSVLFNAIHTDSNVSTLGGIETLGKGDIFGIRGIASLRSTDTFNDSVAFGIDRKDFKQNIDLKGNVDRAPITYYPFSVTYTAAWRKPKSFTQGDLGLVFASRQLGDDLEKHDYSRPFSNGQQLALRFGLSNTYDFKNGIQLISNIKGQIADKPLLSYEQFSIGGVDTVRGYYESEVVGDYGVAGGFDLRSPTIFKKLIKDSFVDDLNVYGFLNAGSVHTKKAAKDTKSSSTISSTGLGLSFRVFKYVDGNVEWALPLQDGLNTRENDDRVLFQIKSSF</sequence>